<evidence type="ECO:0000313" key="1">
    <source>
        <dbReference type="EMBL" id="BBE41603.1"/>
    </source>
</evidence>
<proteinExistence type="predicted"/>
<dbReference type="KEGG" id="ccai:NAS2_0206"/>
<accession>A0A4P2VDX7</accession>
<dbReference type="EMBL" id="AP018732">
    <property type="protein sequence ID" value="BBE41603.1"/>
    <property type="molecule type" value="Genomic_DNA"/>
</dbReference>
<organism evidence="1 2">
    <name type="scientific">Conexivisphaera calida</name>
    <dbReference type="NCBI Taxonomy" id="1874277"/>
    <lineage>
        <taxon>Archaea</taxon>
        <taxon>Nitrososphaerota</taxon>
        <taxon>Conexivisphaeria</taxon>
        <taxon>Conexivisphaerales</taxon>
        <taxon>Conexivisphaeraceae</taxon>
        <taxon>Conexivisphaera</taxon>
    </lineage>
</organism>
<reference evidence="1 2" key="1">
    <citation type="journal article" date="2019" name="ISME J.">
        <title>Isolation and characterization of a thermophilic sulfur- and iron-reducing thaumarchaeote from a terrestrial acidic hot spring.</title>
        <authorList>
            <person name="Kato S."/>
            <person name="Itoh T."/>
            <person name="Yuki M."/>
            <person name="Nagamori M."/>
            <person name="Ohnishi M."/>
            <person name="Uematsu K."/>
            <person name="Suzuki K."/>
            <person name="Takashina T."/>
            <person name="Ohkuma M."/>
        </authorList>
    </citation>
    <scope>NUCLEOTIDE SEQUENCE [LARGE SCALE GENOMIC DNA]</scope>
    <source>
        <strain evidence="1 2">NAS-02</strain>
    </source>
</reference>
<name>A0A4P2VDX7_9ARCH</name>
<gene>
    <name evidence="1" type="ORF">NAS2_0206</name>
</gene>
<evidence type="ECO:0000313" key="2">
    <source>
        <dbReference type="Proteomes" id="UP000509448"/>
    </source>
</evidence>
<dbReference type="AlphaFoldDB" id="A0A4P2VDX7"/>
<protein>
    <recommendedName>
        <fullName evidence="3">Rubrerythrin diiron-binding domain-containing protein</fullName>
    </recommendedName>
</protein>
<sequence>MGVAWSSEVEAAERVSDLDALMAGYDEMNQLECAAGEEYSMPAYIAAEELRGAGSKLVSELLSMISEDEGRHARLLSSLRKELGRNKGDT</sequence>
<keyword evidence="2" id="KW-1185">Reference proteome</keyword>
<evidence type="ECO:0008006" key="3">
    <source>
        <dbReference type="Google" id="ProtNLM"/>
    </source>
</evidence>
<dbReference type="Proteomes" id="UP000509448">
    <property type="component" value="Chromosome"/>
</dbReference>